<evidence type="ECO:0008006" key="3">
    <source>
        <dbReference type="Google" id="ProtNLM"/>
    </source>
</evidence>
<reference evidence="1 2" key="1">
    <citation type="submission" date="2019-07" db="EMBL/GenBank/DDBJ databases">
        <title>Genomic Encyclopedia of Archaeal and Bacterial Type Strains, Phase II (KMG-II): from individual species to whole genera.</title>
        <authorList>
            <person name="Goeker M."/>
        </authorList>
    </citation>
    <scope>NUCLEOTIDE SEQUENCE [LARGE SCALE GENOMIC DNA]</scope>
    <source>
        <strain evidence="1 2">DSM 18850</strain>
    </source>
</reference>
<dbReference type="EMBL" id="VNHX01000001">
    <property type="protein sequence ID" value="TYP98398.1"/>
    <property type="molecule type" value="Genomic_DNA"/>
</dbReference>
<keyword evidence="2" id="KW-1185">Reference proteome</keyword>
<gene>
    <name evidence="1" type="ORF">BC792_10152</name>
</gene>
<dbReference type="AlphaFoldDB" id="A0A5S5DSP4"/>
<sequence length="264" mass="30059">MRSTASANPLLLCAGRLLKVRFVVSMLLFSLFFSACKKDSELDMDPETLDTRWMKLSIPGQLRGISAIYGNIDDTLVVASLYHLYRTTDRGLTWQRIYEGELGISGLYMYNGELCALGSFIDQAGSSTGHHPFLFSQDFGNTWKREGKYDYSVYTDIFVLRNRAAVDDSTYFEIAPNIYTVEDQRKGLLPQPDTLQLVRNDISTPVYFPFSRRVNCLYLDEQKRLYVGAEGTRFEWSTKGSSKVYPTSTDSALLYISRSPLLSW</sequence>
<organism evidence="1 2">
    <name type="scientific">Sphingobacterium allocomposti</name>
    <dbReference type="NCBI Taxonomy" id="415956"/>
    <lineage>
        <taxon>Bacteria</taxon>
        <taxon>Pseudomonadati</taxon>
        <taxon>Bacteroidota</taxon>
        <taxon>Sphingobacteriia</taxon>
        <taxon>Sphingobacteriales</taxon>
        <taxon>Sphingobacteriaceae</taxon>
        <taxon>Sphingobacterium</taxon>
    </lineage>
</organism>
<dbReference type="OrthoDB" id="749229at2"/>
<dbReference type="RefSeq" id="WP_148906982.1">
    <property type="nucleotide sequence ID" value="NZ_VNHX01000001.1"/>
</dbReference>
<evidence type="ECO:0000313" key="1">
    <source>
        <dbReference type="EMBL" id="TYP98398.1"/>
    </source>
</evidence>
<comment type="caution">
    <text evidence="1">The sequence shown here is derived from an EMBL/GenBank/DDBJ whole genome shotgun (WGS) entry which is preliminary data.</text>
</comment>
<proteinExistence type="predicted"/>
<accession>A0A5S5DSP4</accession>
<name>A0A5S5DSP4_9SPHI</name>
<evidence type="ECO:0000313" key="2">
    <source>
        <dbReference type="Proteomes" id="UP000325105"/>
    </source>
</evidence>
<dbReference type="SUPFAM" id="SSF110296">
    <property type="entry name" value="Oligoxyloglucan reducing end-specific cellobiohydrolase"/>
    <property type="match status" value="1"/>
</dbReference>
<dbReference type="Proteomes" id="UP000325105">
    <property type="component" value="Unassembled WGS sequence"/>
</dbReference>
<protein>
    <recommendedName>
        <fullName evidence="3">Exo-alpha-sialidase</fullName>
    </recommendedName>
</protein>